<feature type="region of interest" description="Disordered" evidence="1">
    <location>
        <begin position="1"/>
        <end position="31"/>
    </location>
</feature>
<evidence type="ECO:0000313" key="3">
    <source>
        <dbReference type="EMBL" id="KFE70474.1"/>
    </source>
</evidence>
<evidence type="ECO:0000259" key="2">
    <source>
        <dbReference type="Pfam" id="PF03372"/>
    </source>
</evidence>
<keyword evidence="4" id="KW-1185">Reference proteome</keyword>
<protein>
    <recommendedName>
        <fullName evidence="2">Endonuclease/exonuclease/phosphatase domain-containing protein</fullName>
    </recommendedName>
</protein>
<evidence type="ECO:0000313" key="4">
    <source>
        <dbReference type="Proteomes" id="UP000028725"/>
    </source>
</evidence>
<dbReference type="InterPro" id="IPR005135">
    <property type="entry name" value="Endo/exonuclease/phosphatase"/>
</dbReference>
<dbReference type="Pfam" id="PF03372">
    <property type="entry name" value="Exo_endo_phos"/>
    <property type="match status" value="1"/>
</dbReference>
<comment type="caution">
    <text evidence="3">The sequence shown here is derived from an EMBL/GenBank/DDBJ whole genome shotgun (WGS) entry which is preliminary data.</text>
</comment>
<evidence type="ECO:0000256" key="1">
    <source>
        <dbReference type="SAM" id="MobiDB-lite"/>
    </source>
</evidence>
<feature type="domain" description="Endonuclease/exonuclease/phosphatase" evidence="2">
    <location>
        <begin position="36"/>
        <end position="261"/>
    </location>
</feature>
<organism evidence="3 4">
    <name type="scientific">Hyalangium minutum</name>
    <dbReference type="NCBI Taxonomy" id="394096"/>
    <lineage>
        <taxon>Bacteria</taxon>
        <taxon>Pseudomonadati</taxon>
        <taxon>Myxococcota</taxon>
        <taxon>Myxococcia</taxon>
        <taxon>Myxococcales</taxon>
        <taxon>Cystobacterineae</taxon>
        <taxon>Archangiaceae</taxon>
        <taxon>Hyalangium</taxon>
    </lineage>
</organism>
<gene>
    <name evidence="3" type="ORF">DB31_5516</name>
</gene>
<dbReference type="AlphaFoldDB" id="A0A085WS11"/>
<name>A0A085WS11_9BACT</name>
<dbReference type="InterPro" id="IPR036691">
    <property type="entry name" value="Endo/exonu/phosph_ase_sf"/>
</dbReference>
<dbReference type="STRING" id="394096.DB31_5516"/>
<proteinExistence type="predicted"/>
<sequence length="299" mass="33357">MGRQAQQSEMEKRAPDGGGGSGNTPPPPPMTVRIVTWNVHPTSVGGETPEDRIIRLIQFGQTHRIDIMALQEVPRSLFNDQARLQRLSAAVTGAGYELLAIRNEYPPIDYNTPRRPTAERQNAYVVIYNPAVVEPQQPPFDPTDGGLAFHHPEAFQEGALLQARPPVGTVFNVHHPNNQGDSVLRLLSWHNEAGTHARGHVEQLQQEIQNELEPPRIGRHEDWVVVGDFNVQDVTAEMQELDRDYQVLTHDDGIDHIITNAPLNNVINDDPALNIDQQFRSTGRHLALFGELLLSAPRP</sequence>
<dbReference type="GO" id="GO:0003824">
    <property type="term" value="F:catalytic activity"/>
    <property type="evidence" value="ECO:0007669"/>
    <property type="project" value="InterPro"/>
</dbReference>
<accession>A0A085WS11</accession>
<dbReference type="SUPFAM" id="SSF56219">
    <property type="entry name" value="DNase I-like"/>
    <property type="match status" value="1"/>
</dbReference>
<dbReference type="EMBL" id="JMCB01000003">
    <property type="protein sequence ID" value="KFE70474.1"/>
    <property type="molecule type" value="Genomic_DNA"/>
</dbReference>
<dbReference type="Gene3D" id="3.60.10.10">
    <property type="entry name" value="Endonuclease/exonuclease/phosphatase"/>
    <property type="match status" value="1"/>
</dbReference>
<reference evidence="3 4" key="1">
    <citation type="submission" date="2014-04" db="EMBL/GenBank/DDBJ databases">
        <title>Genome assembly of Hyalangium minutum DSM 14724.</title>
        <authorList>
            <person name="Sharma G."/>
            <person name="Subramanian S."/>
        </authorList>
    </citation>
    <scope>NUCLEOTIDE SEQUENCE [LARGE SCALE GENOMIC DNA]</scope>
    <source>
        <strain evidence="3 4">DSM 14724</strain>
    </source>
</reference>
<dbReference type="Proteomes" id="UP000028725">
    <property type="component" value="Unassembled WGS sequence"/>
</dbReference>